<feature type="non-terminal residue" evidence="1">
    <location>
        <position position="1"/>
    </location>
</feature>
<organism evidence="1 2">
    <name type="scientific">Trifolium medium</name>
    <dbReference type="NCBI Taxonomy" id="97028"/>
    <lineage>
        <taxon>Eukaryota</taxon>
        <taxon>Viridiplantae</taxon>
        <taxon>Streptophyta</taxon>
        <taxon>Embryophyta</taxon>
        <taxon>Tracheophyta</taxon>
        <taxon>Spermatophyta</taxon>
        <taxon>Magnoliopsida</taxon>
        <taxon>eudicotyledons</taxon>
        <taxon>Gunneridae</taxon>
        <taxon>Pentapetalae</taxon>
        <taxon>rosids</taxon>
        <taxon>fabids</taxon>
        <taxon>Fabales</taxon>
        <taxon>Fabaceae</taxon>
        <taxon>Papilionoideae</taxon>
        <taxon>50 kb inversion clade</taxon>
        <taxon>NPAAA clade</taxon>
        <taxon>Hologalegina</taxon>
        <taxon>IRL clade</taxon>
        <taxon>Trifolieae</taxon>
        <taxon>Trifolium</taxon>
    </lineage>
</organism>
<protein>
    <submittedName>
        <fullName evidence="1">Retrovirus-related pol polyprotein from transposon TNT 1-94</fullName>
    </submittedName>
</protein>
<reference evidence="1 2" key="1">
    <citation type="journal article" date="2018" name="Front. Plant Sci.">
        <title>Red Clover (Trifolium pratense) and Zigzag Clover (T. medium) - A Picture of Genomic Similarities and Differences.</title>
        <authorList>
            <person name="Dluhosova J."/>
            <person name="Istvanek J."/>
            <person name="Nedelnik J."/>
            <person name="Repkova J."/>
        </authorList>
    </citation>
    <scope>NUCLEOTIDE SEQUENCE [LARGE SCALE GENOMIC DNA]</scope>
    <source>
        <strain evidence="2">cv. 10/8</strain>
        <tissue evidence="1">Leaf</tissue>
    </source>
</reference>
<dbReference type="EMBL" id="LXQA010453727">
    <property type="protein sequence ID" value="MCI52846.1"/>
    <property type="molecule type" value="Genomic_DNA"/>
</dbReference>
<name>A0A392SY80_9FABA</name>
<proteinExistence type="predicted"/>
<sequence>LLYEDKGDAKITCYSDADWLDHRPIGDPLLDIVFLLEEISWRSKKQNTVALSSVEAEYRAM</sequence>
<keyword evidence="2" id="KW-1185">Reference proteome</keyword>
<dbReference type="Proteomes" id="UP000265520">
    <property type="component" value="Unassembled WGS sequence"/>
</dbReference>
<dbReference type="AlphaFoldDB" id="A0A392SY80"/>
<comment type="caution">
    <text evidence="1">The sequence shown here is derived from an EMBL/GenBank/DDBJ whole genome shotgun (WGS) entry which is preliminary data.</text>
</comment>
<evidence type="ECO:0000313" key="2">
    <source>
        <dbReference type="Proteomes" id="UP000265520"/>
    </source>
</evidence>
<evidence type="ECO:0000313" key="1">
    <source>
        <dbReference type="EMBL" id="MCI52846.1"/>
    </source>
</evidence>
<accession>A0A392SY80</accession>